<evidence type="ECO:0000313" key="2">
    <source>
        <dbReference type="Proteomes" id="UP000800303"/>
    </source>
</evidence>
<protein>
    <submittedName>
        <fullName evidence="1">Uncharacterized protein</fullName>
    </submittedName>
</protein>
<gene>
    <name evidence="1" type="ORF">GYN08_10030</name>
</gene>
<evidence type="ECO:0000313" key="1">
    <source>
        <dbReference type="EMBL" id="NGZ75662.1"/>
    </source>
</evidence>
<proteinExistence type="predicted"/>
<keyword evidence="2" id="KW-1185">Reference proteome</keyword>
<dbReference type="EMBL" id="JAAFGS010000003">
    <property type="protein sequence ID" value="NGZ75662.1"/>
    <property type="molecule type" value="Genomic_DNA"/>
</dbReference>
<dbReference type="RefSeq" id="WP_166274081.1">
    <property type="nucleotide sequence ID" value="NZ_JAAFGS010000003.1"/>
</dbReference>
<dbReference type="Proteomes" id="UP000800303">
    <property type="component" value="Unassembled WGS sequence"/>
</dbReference>
<sequence>MIAIQSILLQWTKETRGEPYASPRSRHPRSYALPVLPSRRTEAEASRTESGGMLLQRLAFRQTTDGFRPLQSEQEVLPLPEPGSPVDGRLMAGVLPELRDGRLSVRLRYVPEFGKPVRTDGRSVLLEKLVFELAAGEYGRIRINGRHVEEAGHRYELRTINIAFADDIAANVFTRREPDRRCDWLEPLW</sequence>
<comment type="caution">
    <text evidence="1">The sequence shown here is derived from an EMBL/GenBank/DDBJ whole genome shotgun (WGS) entry which is preliminary data.</text>
</comment>
<name>A0ABX0F4P4_9BACL</name>
<reference evidence="1 2" key="1">
    <citation type="submission" date="2020-01" db="EMBL/GenBank/DDBJ databases">
        <title>Polyphasic characterisation and genomic insights into a novel alkali tolerant bacterium VR-M41.</title>
        <authorList>
            <person name="Vemuluri V.R."/>
        </authorList>
    </citation>
    <scope>NUCLEOTIDE SEQUENCE [LARGE SCALE GENOMIC DNA]</scope>
    <source>
        <strain evidence="1 2">VR-M41</strain>
    </source>
</reference>
<accession>A0ABX0F4P4</accession>
<organism evidence="1 2">
    <name type="scientific">Saccharibacillus alkalitolerans</name>
    <dbReference type="NCBI Taxonomy" id="2705290"/>
    <lineage>
        <taxon>Bacteria</taxon>
        <taxon>Bacillati</taxon>
        <taxon>Bacillota</taxon>
        <taxon>Bacilli</taxon>
        <taxon>Bacillales</taxon>
        <taxon>Paenibacillaceae</taxon>
        <taxon>Saccharibacillus</taxon>
    </lineage>
</organism>